<evidence type="ECO:0000313" key="1">
    <source>
        <dbReference type="EMBL" id="MFH0248587.1"/>
    </source>
</evidence>
<evidence type="ECO:0008006" key="3">
    <source>
        <dbReference type="Google" id="ProtNLM"/>
    </source>
</evidence>
<dbReference type="Proteomes" id="UP001607069">
    <property type="component" value="Unassembled WGS sequence"/>
</dbReference>
<proteinExistence type="predicted"/>
<evidence type="ECO:0000313" key="2">
    <source>
        <dbReference type="Proteomes" id="UP001607069"/>
    </source>
</evidence>
<gene>
    <name evidence="1" type="ORF">ACG5V6_10230</name>
</gene>
<protein>
    <recommendedName>
        <fullName evidence="3">YcaO domain-containing protein</fullName>
    </recommendedName>
</protein>
<accession>A0ABW7HRT4</accession>
<sequence>MTASLLRLRSDAYYIPVPNGVWIRTTDGSFTLNGGTVATWIERLAPLLDRGVVPDTLLGALKPDQARFVDQLLKVLEQRKVVRWENADTNLDGSTPADLFPQQVEFLRHFTTDPAAGLDRARRHPLALAGPVDRAGPLATAFMESGFGDITLLDAEPDAELLEVAEDFTRRGAPVHLTGPDTDGAGRTLVGLFPPAAEEEAWRFLDRAEAAGTGAWAGLVSGQALLLKGQLPGSGRACVRCAWRRLAHQAVALPPSTGLGHVPVSVAATVLAQELFQYVATGDDGVLGEGVVVDLTRLSIWRTAVDPDPGCPGHGYHTGAPSGPAAGGRFPESVFGARCFGPLFSCAPEQLPQFPLTALRVRTNPPGRTRPTGSAHGPVIVAESMADARAEAALTAVEATLPEAEGASGTAAGVGRDGDQALARALLHWADRALDDTCAERRPADARSERALRLAELAGPDVDTRTERHPSGLWRTRVDGAEGTVTRTGFTPDQAEERALLTALARDQLSAEDAREAVPALPSETAPDARSVRSVAAALGLLRREVALPPLVAGELTGVVLAPGSEA</sequence>
<organism evidence="1 2">
    <name type="scientific">Streptomyces chitinivorans</name>
    <dbReference type="NCBI Taxonomy" id="1257027"/>
    <lineage>
        <taxon>Bacteria</taxon>
        <taxon>Bacillati</taxon>
        <taxon>Actinomycetota</taxon>
        <taxon>Actinomycetes</taxon>
        <taxon>Kitasatosporales</taxon>
        <taxon>Streptomycetaceae</taxon>
        <taxon>Streptomyces</taxon>
    </lineage>
</organism>
<comment type="caution">
    <text evidence="1">The sequence shown here is derived from an EMBL/GenBank/DDBJ whole genome shotgun (WGS) entry which is preliminary data.</text>
</comment>
<dbReference type="EMBL" id="JBIHMK010000029">
    <property type="protein sequence ID" value="MFH0248587.1"/>
    <property type="molecule type" value="Genomic_DNA"/>
</dbReference>
<keyword evidence="2" id="KW-1185">Reference proteome</keyword>
<dbReference type="RefSeq" id="WP_279952064.1">
    <property type="nucleotide sequence ID" value="NZ_BAABEN010000029.1"/>
</dbReference>
<name>A0ABW7HRT4_9ACTN</name>
<reference evidence="1 2" key="1">
    <citation type="submission" date="2024-10" db="EMBL/GenBank/DDBJ databases">
        <authorList>
            <person name="Cho J.-C."/>
        </authorList>
    </citation>
    <scope>NUCLEOTIDE SEQUENCE [LARGE SCALE GENOMIC DNA]</scope>
    <source>
        <strain evidence="1 2">KCTC29696</strain>
    </source>
</reference>